<dbReference type="HOGENOM" id="CLU_3191610_0_0_1"/>
<evidence type="ECO:0000313" key="2">
    <source>
        <dbReference type="Proteomes" id="UP000001312"/>
    </source>
</evidence>
<protein>
    <submittedName>
        <fullName evidence="1">Uncharacterized protein</fullName>
    </submittedName>
</protein>
<proteinExistence type="predicted"/>
<dbReference type="InParanoid" id="A7F4T6"/>
<gene>
    <name evidence="1" type="ORF">SS1G_12611</name>
</gene>
<dbReference type="RefSeq" id="XP_001586624.1">
    <property type="nucleotide sequence ID" value="XM_001586574.1"/>
</dbReference>
<accession>A7F4T6</accession>
<dbReference type="GeneID" id="5482616"/>
<sequence>MSHDVGDSNIIILPGYPRVLNDWSTNASFEQSHLFEIKITQGGFYN</sequence>
<keyword evidence="2" id="KW-1185">Reference proteome</keyword>
<dbReference type="KEGG" id="ssl:SS1G_12611"/>
<name>A7F4T6_SCLS1</name>
<dbReference type="AlphaFoldDB" id="A7F4T6"/>
<dbReference type="Proteomes" id="UP000001312">
    <property type="component" value="Unassembled WGS sequence"/>
</dbReference>
<reference evidence="2" key="1">
    <citation type="journal article" date="2011" name="PLoS Genet.">
        <title>Genomic analysis of the necrotrophic fungal pathogens Sclerotinia sclerotiorum and Botrytis cinerea.</title>
        <authorList>
            <person name="Amselem J."/>
            <person name="Cuomo C.A."/>
            <person name="van Kan J.A."/>
            <person name="Viaud M."/>
            <person name="Benito E.P."/>
            <person name="Couloux A."/>
            <person name="Coutinho P.M."/>
            <person name="de Vries R.P."/>
            <person name="Dyer P.S."/>
            <person name="Fillinger S."/>
            <person name="Fournier E."/>
            <person name="Gout L."/>
            <person name="Hahn M."/>
            <person name="Kohn L."/>
            <person name="Lapalu N."/>
            <person name="Plummer K.M."/>
            <person name="Pradier J.M."/>
            <person name="Quevillon E."/>
            <person name="Sharon A."/>
            <person name="Simon A."/>
            <person name="ten Have A."/>
            <person name="Tudzynski B."/>
            <person name="Tudzynski P."/>
            <person name="Wincker P."/>
            <person name="Andrew M."/>
            <person name="Anthouard V."/>
            <person name="Beever R.E."/>
            <person name="Beffa R."/>
            <person name="Benoit I."/>
            <person name="Bouzid O."/>
            <person name="Brault B."/>
            <person name="Chen Z."/>
            <person name="Choquer M."/>
            <person name="Collemare J."/>
            <person name="Cotton P."/>
            <person name="Danchin E.G."/>
            <person name="Da Silva C."/>
            <person name="Gautier A."/>
            <person name="Giraud C."/>
            <person name="Giraud T."/>
            <person name="Gonzalez C."/>
            <person name="Grossetete S."/>
            <person name="Guldener U."/>
            <person name="Henrissat B."/>
            <person name="Howlett B.J."/>
            <person name="Kodira C."/>
            <person name="Kretschmer M."/>
            <person name="Lappartient A."/>
            <person name="Leroch M."/>
            <person name="Levis C."/>
            <person name="Mauceli E."/>
            <person name="Neuveglise C."/>
            <person name="Oeser B."/>
            <person name="Pearson M."/>
            <person name="Poulain J."/>
            <person name="Poussereau N."/>
            <person name="Quesneville H."/>
            <person name="Rascle C."/>
            <person name="Schumacher J."/>
            <person name="Segurens B."/>
            <person name="Sexton A."/>
            <person name="Silva E."/>
            <person name="Sirven C."/>
            <person name="Soanes D.M."/>
            <person name="Talbot N.J."/>
            <person name="Templeton M."/>
            <person name="Yandava C."/>
            <person name="Yarden O."/>
            <person name="Zeng Q."/>
            <person name="Rollins J.A."/>
            <person name="Lebrun M.H."/>
            <person name="Dickman M."/>
        </authorList>
    </citation>
    <scope>NUCLEOTIDE SEQUENCE [LARGE SCALE GENOMIC DNA]</scope>
    <source>
        <strain evidence="2">ATCC 18683 / 1980 / Ss-1</strain>
    </source>
</reference>
<dbReference type="EMBL" id="CH476641">
    <property type="protein sequence ID" value="EDN97757.1"/>
    <property type="molecule type" value="Genomic_DNA"/>
</dbReference>
<organism evidence="1 2">
    <name type="scientific">Sclerotinia sclerotiorum (strain ATCC 18683 / 1980 / Ss-1)</name>
    <name type="common">White mold</name>
    <name type="synonym">Whetzelinia sclerotiorum</name>
    <dbReference type="NCBI Taxonomy" id="665079"/>
    <lineage>
        <taxon>Eukaryota</taxon>
        <taxon>Fungi</taxon>
        <taxon>Dikarya</taxon>
        <taxon>Ascomycota</taxon>
        <taxon>Pezizomycotina</taxon>
        <taxon>Leotiomycetes</taxon>
        <taxon>Helotiales</taxon>
        <taxon>Sclerotiniaceae</taxon>
        <taxon>Sclerotinia</taxon>
    </lineage>
</organism>
<evidence type="ECO:0000313" key="1">
    <source>
        <dbReference type="EMBL" id="EDN97757.1"/>
    </source>
</evidence>